<name>A0A6L6QPW6_9BURK</name>
<protein>
    <submittedName>
        <fullName evidence="4">Glycosyltransferase</fullName>
    </submittedName>
</protein>
<dbReference type="GO" id="GO:0016757">
    <property type="term" value="F:glycosyltransferase activity"/>
    <property type="evidence" value="ECO:0007669"/>
    <property type="project" value="InterPro"/>
</dbReference>
<organism evidence="4 5">
    <name type="scientific">Massilia eburnea</name>
    <dbReference type="NCBI Taxonomy" id="1776165"/>
    <lineage>
        <taxon>Bacteria</taxon>
        <taxon>Pseudomonadati</taxon>
        <taxon>Pseudomonadota</taxon>
        <taxon>Betaproteobacteria</taxon>
        <taxon>Burkholderiales</taxon>
        <taxon>Oxalobacteraceae</taxon>
        <taxon>Telluria group</taxon>
        <taxon>Massilia</taxon>
    </lineage>
</organism>
<dbReference type="Gene3D" id="3.40.50.2000">
    <property type="entry name" value="Glycogen Phosphorylase B"/>
    <property type="match status" value="2"/>
</dbReference>
<keyword evidence="4" id="KW-0808">Transferase</keyword>
<dbReference type="Proteomes" id="UP000472320">
    <property type="component" value="Unassembled WGS sequence"/>
</dbReference>
<proteinExistence type="predicted"/>
<dbReference type="Pfam" id="PF00534">
    <property type="entry name" value="Glycos_transf_1"/>
    <property type="match status" value="1"/>
</dbReference>
<dbReference type="CDD" id="cd00761">
    <property type="entry name" value="Glyco_tranf_GTA_type"/>
    <property type="match status" value="1"/>
</dbReference>
<dbReference type="InterPro" id="IPR050194">
    <property type="entry name" value="Glycosyltransferase_grp1"/>
</dbReference>
<gene>
    <name evidence="4" type="ORF">GM658_25365</name>
</gene>
<dbReference type="PANTHER" id="PTHR45947:SF3">
    <property type="entry name" value="SULFOQUINOVOSYL TRANSFERASE SQD2"/>
    <property type="match status" value="1"/>
</dbReference>
<dbReference type="InterPro" id="IPR028098">
    <property type="entry name" value="Glyco_trans_4-like_N"/>
</dbReference>
<dbReference type="InterPro" id="IPR029044">
    <property type="entry name" value="Nucleotide-diphossugar_trans"/>
</dbReference>
<accession>A0A6L6QPW6</accession>
<dbReference type="InterPro" id="IPR001296">
    <property type="entry name" value="Glyco_trans_1"/>
</dbReference>
<dbReference type="InterPro" id="IPR001173">
    <property type="entry name" value="Glyco_trans_2-like"/>
</dbReference>
<dbReference type="EMBL" id="WNKX01000030">
    <property type="protein sequence ID" value="MTW13947.1"/>
    <property type="molecule type" value="Genomic_DNA"/>
</dbReference>
<comment type="caution">
    <text evidence="4">The sequence shown here is derived from an EMBL/GenBank/DDBJ whole genome shotgun (WGS) entry which is preliminary data.</text>
</comment>
<evidence type="ECO:0000313" key="4">
    <source>
        <dbReference type="EMBL" id="MTW13947.1"/>
    </source>
</evidence>
<dbReference type="SUPFAM" id="SSF53756">
    <property type="entry name" value="UDP-Glycosyltransferase/glycogen phosphorylase"/>
    <property type="match status" value="1"/>
</dbReference>
<dbReference type="PANTHER" id="PTHR45947">
    <property type="entry name" value="SULFOQUINOVOSYL TRANSFERASE SQD2"/>
    <property type="match status" value="1"/>
</dbReference>
<dbReference type="Gene3D" id="3.90.550.10">
    <property type="entry name" value="Spore Coat Polysaccharide Biosynthesis Protein SpsA, Chain A"/>
    <property type="match status" value="1"/>
</dbReference>
<evidence type="ECO:0000259" key="1">
    <source>
        <dbReference type="Pfam" id="PF00534"/>
    </source>
</evidence>
<dbReference type="SUPFAM" id="SSF53448">
    <property type="entry name" value="Nucleotide-diphospho-sugar transferases"/>
    <property type="match status" value="1"/>
</dbReference>
<evidence type="ECO:0000259" key="3">
    <source>
        <dbReference type="Pfam" id="PF13439"/>
    </source>
</evidence>
<sequence length="688" mass="76519">MATFNGVRTLPQVLNAYTQLHSPEEGWRLLVVDNGSNDGTRELLMSYAGRLPLHYAFEPRRGKNTALNHGLALAMKGPETRLFVFTDDDATPERDWLLRYADAATERQGFAIFGGSIVPDWGQSPPEWLLRLVPCGLTYGLTSPELPEGPVYPGLVWGANMAVRGEVFSHGYRFDETIGPAAGEYAMGGEVSFTRLLEGAGFQSWFCPAARVAHHIRPVQLTTGWIITRARRYGRGACRLAKPGQFPELFGAPRWMLRKYISELCGLAGALLLRQPERIFLRRWELAYLGGYIKEAAAAAKRSPATRIVITSFSGELGGMELRMLDEARFLKRVGYDCVLAPPRFAGDERWRQAAQDECVEVASLNVPPLLEEWSWRRLNCLRAMAFSAPALRKLRPNLVHIAFCWTTYGASALWLAQHCGVPAVISVHNAFPLTEFNQWERELLQRAMAGVKGVYAVSDSAMRHFLALYREWLPAEVRLAVIPNCVDLQRFRVSPRRRAAARHQWGIAENDEVIGSVGRLSAQKRPEELLTIFALLAKSRPRLKLLLVGTGPLESYLRDSVRRQRLSRRVIFTGFQADVESIIPAMDLHLLVSRREGFGTATIEAMACGVPALATRAPGSEDILQDSAGGMLLAPGDVDNAISSIILLLDDPVRREEMGRRGRAEVEARYAVPVVSAQVQAFYDGLA</sequence>
<dbReference type="CDD" id="cd03811">
    <property type="entry name" value="GT4_GT28_WabH-like"/>
    <property type="match status" value="1"/>
</dbReference>
<keyword evidence="5" id="KW-1185">Reference proteome</keyword>
<dbReference type="AlphaFoldDB" id="A0A6L6QPW6"/>
<feature type="domain" description="Glycosyl transferase family 1" evidence="1">
    <location>
        <begin position="501"/>
        <end position="664"/>
    </location>
</feature>
<dbReference type="Pfam" id="PF13439">
    <property type="entry name" value="Glyco_transf_4"/>
    <property type="match status" value="1"/>
</dbReference>
<evidence type="ECO:0000313" key="5">
    <source>
        <dbReference type="Proteomes" id="UP000472320"/>
    </source>
</evidence>
<feature type="domain" description="Glycosyltransferase 2-like" evidence="2">
    <location>
        <begin position="1"/>
        <end position="108"/>
    </location>
</feature>
<evidence type="ECO:0000259" key="2">
    <source>
        <dbReference type="Pfam" id="PF00535"/>
    </source>
</evidence>
<reference evidence="4 5" key="1">
    <citation type="submission" date="2019-11" db="EMBL/GenBank/DDBJ databases">
        <title>Type strains purchased from KCTC, JCM and DSMZ.</title>
        <authorList>
            <person name="Lu H."/>
        </authorList>
    </citation>
    <scope>NUCLEOTIDE SEQUENCE [LARGE SCALE GENOMIC DNA]</scope>
    <source>
        <strain evidence="4 5">JCM 31587</strain>
    </source>
</reference>
<dbReference type="OrthoDB" id="8779556at2"/>
<feature type="domain" description="Glycosyltransferase subfamily 4-like N-terminal" evidence="3">
    <location>
        <begin position="318"/>
        <end position="491"/>
    </location>
</feature>
<dbReference type="Pfam" id="PF00535">
    <property type="entry name" value="Glycos_transf_2"/>
    <property type="match status" value="1"/>
</dbReference>